<dbReference type="Ensembl" id="ENSMMUT00000101028.1">
    <property type="protein sequence ID" value="ENSMMUP00000064710.1"/>
    <property type="gene ID" value="ENSMMUG00000063397.1"/>
</dbReference>
<dbReference type="GeneTree" id="ENSGT01150000286943"/>
<feature type="region of interest" description="Disordered" evidence="1">
    <location>
        <begin position="22"/>
        <end position="41"/>
    </location>
</feature>
<feature type="transmembrane region" description="Helical" evidence="2">
    <location>
        <begin position="63"/>
        <end position="90"/>
    </location>
</feature>
<dbReference type="AlphaFoldDB" id="A0A5F7ZHR0"/>
<dbReference type="STRING" id="9544.ENSMMUP00000064710"/>
<reference evidence="3" key="4">
    <citation type="submission" date="2025-09" db="UniProtKB">
        <authorList>
            <consortium name="Ensembl"/>
        </authorList>
    </citation>
    <scope>IDENTIFICATION</scope>
    <source>
        <strain evidence="3">17573</strain>
    </source>
</reference>
<dbReference type="PRINTS" id="PR02045">
    <property type="entry name" value="F138DOMAIN"/>
</dbReference>
<sequence>GNLLNLFSLTSQPVPYLPSPATFSTAPKPGPGRSEGYLGTSIPNAAPHNTHSITDSPPSSPKFLIPLLSCPFNVLSTDILYGFFFFFFFLKWSFALSPRLECNGAISAHCSLHLPSSSDSPASVSQEAGITGACHHARLIFVFVVEMGFCHVGQVWF</sequence>
<proteinExistence type="predicted"/>
<dbReference type="VEuPathDB" id="HostDB:ENSMMUG00000063397"/>
<dbReference type="PANTHER" id="PTHR12138">
    <property type="entry name" value="PRIMATE-EXPANDED PROTEIN FAMILY"/>
    <property type="match status" value="1"/>
</dbReference>
<dbReference type="InParanoid" id="A0A5F7ZHR0"/>
<evidence type="ECO:0000313" key="3">
    <source>
        <dbReference type="Ensembl" id="ENSMMUP00000064710.1"/>
    </source>
</evidence>
<reference evidence="3" key="2">
    <citation type="submission" date="2019-01" db="EMBL/GenBank/DDBJ databases">
        <authorList>
            <person name="Graves T."/>
            <person name="Eichler E.E."/>
            <person name="Wilson R.K."/>
        </authorList>
    </citation>
    <scope>NUCLEOTIDE SEQUENCE [LARGE SCALE GENOMIC DNA]</scope>
    <source>
        <strain evidence="3">17573</strain>
    </source>
</reference>
<organism evidence="3 4">
    <name type="scientific">Macaca mulatta</name>
    <name type="common">Rhesus macaque</name>
    <dbReference type="NCBI Taxonomy" id="9544"/>
    <lineage>
        <taxon>Eukaryota</taxon>
        <taxon>Metazoa</taxon>
        <taxon>Chordata</taxon>
        <taxon>Craniata</taxon>
        <taxon>Vertebrata</taxon>
        <taxon>Euteleostomi</taxon>
        <taxon>Mammalia</taxon>
        <taxon>Eutheria</taxon>
        <taxon>Euarchontoglires</taxon>
        <taxon>Primates</taxon>
        <taxon>Haplorrhini</taxon>
        <taxon>Catarrhini</taxon>
        <taxon>Cercopithecidae</taxon>
        <taxon>Cercopithecinae</taxon>
        <taxon>Macaca</taxon>
    </lineage>
</organism>
<name>A0A5F7ZHR0_MACMU</name>
<keyword evidence="2" id="KW-1133">Transmembrane helix</keyword>
<accession>A0A5F7ZHR0</accession>
<keyword evidence="2" id="KW-0472">Membrane</keyword>
<evidence type="ECO:0000256" key="2">
    <source>
        <dbReference type="SAM" id="Phobius"/>
    </source>
</evidence>
<reference evidence="3" key="3">
    <citation type="submission" date="2025-08" db="UniProtKB">
        <authorList>
            <consortium name="Ensembl"/>
        </authorList>
    </citation>
    <scope>IDENTIFICATION</scope>
    <source>
        <strain evidence="3">17573</strain>
    </source>
</reference>
<evidence type="ECO:0000256" key="1">
    <source>
        <dbReference type="SAM" id="MobiDB-lite"/>
    </source>
</evidence>
<protein>
    <submittedName>
        <fullName evidence="3">Uncharacterized protein</fullName>
    </submittedName>
</protein>
<dbReference type="Proteomes" id="UP000006718">
    <property type="component" value="Chromosome 16"/>
</dbReference>
<reference evidence="4" key="1">
    <citation type="journal article" date="2007" name="Science">
        <title>Evolutionary and biomedical insights from the rhesus macaque genome.</title>
        <authorList>
            <person name="Gibbs R.A."/>
            <person name="Rogers J."/>
            <person name="Katze M.G."/>
            <person name="Bumgarner R."/>
            <person name="Weinstock G.M."/>
            <person name="Mardis E.R."/>
            <person name="Remington K.A."/>
            <person name="Strausberg R.L."/>
            <person name="Venter J.C."/>
            <person name="Wilson R.K."/>
            <person name="Batzer M.A."/>
            <person name="Bustamante C.D."/>
            <person name="Eichler E.E."/>
            <person name="Hahn M.W."/>
            <person name="Hardison R.C."/>
            <person name="Makova K.D."/>
            <person name="Miller W."/>
            <person name="Milosavljevic A."/>
            <person name="Palermo R.E."/>
            <person name="Siepel A."/>
            <person name="Sikela J.M."/>
            <person name="Attaway T."/>
            <person name="Bell S."/>
            <person name="Bernard K.E."/>
            <person name="Buhay C.J."/>
            <person name="Chandrabose M.N."/>
            <person name="Dao M."/>
            <person name="Davis C."/>
            <person name="Delehaunty K.D."/>
            <person name="Ding Y."/>
            <person name="Dinh H.H."/>
            <person name="Dugan-Rocha S."/>
            <person name="Fulton L.A."/>
            <person name="Gabisi R.A."/>
            <person name="Garner T.T."/>
            <person name="Godfrey J."/>
            <person name="Hawes A.C."/>
            <person name="Hernandez J."/>
            <person name="Hines S."/>
            <person name="Holder M."/>
            <person name="Hume J."/>
            <person name="Jhangiani S.N."/>
            <person name="Joshi V."/>
            <person name="Khan Z.M."/>
            <person name="Kirkness E.F."/>
            <person name="Cree A."/>
            <person name="Fowler R.G."/>
            <person name="Lee S."/>
            <person name="Lewis L.R."/>
            <person name="Li Z."/>
            <person name="Liu Y.-S."/>
            <person name="Moore S.M."/>
            <person name="Muzny D."/>
            <person name="Nazareth L.V."/>
            <person name="Ngo D.N."/>
            <person name="Okwuonu G.O."/>
            <person name="Pai G."/>
            <person name="Parker D."/>
            <person name="Paul H.A."/>
            <person name="Pfannkoch C."/>
            <person name="Pohl C.S."/>
            <person name="Rogers Y.-H.C."/>
            <person name="Ruiz S.J."/>
            <person name="Sabo A."/>
            <person name="Santibanez J."/>
            <person name="Schneider B.W."/>
            <person name="Smith S.M."/>
            <person name="Sodergren E."/>
            <person name="Svatek A.F."/>
            <person name="Utterback T.R."/>
            <person name="Vattathil S."/>
            <person name="Warren W."/>
            <person name="White C.S."/>
            <person name="Chinwalla A.T."/>
            <person name="Feng Y."/>
            <person name="Halpern A.L."/>
            <person name="Hillier L.W."/>
            <person name="Huang X."/>
            <person name="Minx P."/>
            <person name="Nelson J.O."/>
            <person name="Pepin K.H."/>
            <person name="Qin X."/>
            <person name="Sutton G.G."/>
            <person name="Venter E."/>
            <person name="Walenz B.P."/>
            <person name="Wallis J.W."/>
            <person name="Worley K.C."/>
            <person name="Yang S.-P."/>
            <person name="Jones S.M."/>
            <person name="Marra M.A."/>
            <person name="Rocchi M."/>
            <person name="Schein J.E."/>
            <person name="Baertsch R."/>
            <person name="Clarke L."/>
            <person name="Csuros M."/>
            <person name="Glasscock J."/>
            <person name="Harris R.A."/>
            <person name="Havlak P."/>
            <person name="Jackson A.R."/>
            <person name="Jiang H."/>
            <person name="Liu Y."/>
            <person name="Messina D.N."/>
            <person name="Shen Y."/>
            <person name="Song H.X.-Z."/>
            <person name="Wylie T."/>
            <person name="Zhang L."/>
            <person name="Birney E."/>
            <person name="Han K."/>
            <person name="Konkel M.K."/>
            <person name="Lee J."/>
            <person name="Smit A.F.A."/>
            <person name="Ullmer B."/>
            <person name="Wang H."/>
            <person name="Xing J."/>
            <person name="Burhans R."/>
            <person name="Cheng Z."/>
            <person name="Karro J.E."/>
            <person name="Ma J."/>
            <person name="Raney B."/>
            <person name="She X."/>
            <person name="Cox M.J."/>
            <person name="Demuth J.P."/>
            <person name="Dumas L.J."/>
            <person name="Han S.-G."/>
            <person name="Hopkins J."/>
            <person name="Karimpour-Fard A."/>
            <person name="Kim Y.H."/>
            <person name="Pollack J.R."/>
            <person name="Vinar T."/>
            <person name="Addo-Quaye C."/>
            <person name="Degenhardt J."/>
            <person name="Denby A."/>
            <person name="Hubisz M.J."/>
            <person name="Indap A."/>
            <person name="Kosiol C."/>
            <person name="Lahn B.T."/>
            <person name="Lawson H.A."/>
            <person name="Marklein A."/>
            <person name="Nielsen R."/>
            <person name="Vallender E.J."/>
            <person name="Clark A.G."/>
            <person name="Ferguson B."/>
            <person name="Hernandez R.D."/>
            <person name="Hirani K."/>
            <person name="Kehrer-Sawatzki H."/>
            <person name="Kolb J."/>
            <person name="Patil S."/>
            <person name="Pu L.-L."/>
            <person name="Ren Y."/>
            <person name="Smith D.G."/>
            <person name="Wheeler D.A."/>
            <person name="Schenck I."/>
            <person name="Ball E.V."/>
            <person name="Chen R."/>
            <person name="Cooper D.N."/>
            <person name="Giardine B."/>
            <person name="Hsu F."/>
            <person name="Kent W.J."/>
            <person name="Lesk A."/>
            <person name="Nelson D.L."/>
            <person name="O'brien W.E."/>
            <person name="Pruefer K."/>
            <person name="Stenson P.D."/>
            <person name="Wallace J.C."/>
            <person name="Ke H."/>
            <person name="Liu X.-M."/>
            <person name="Wang P."/>
            <person name="Xiang A.P."/>
            <person name="Yang F."/>
            <person name="Barber G.P."/>
            <person name="Haussler D."/>
            <person name="Karolchik D."/>
            <person name="Kern A.D."/>
            <person name="Kuhn R.M."/>
            <person name="Smith K.E."/>
            <person name="Zwieg A.S."/>
        </authorList>
    </citation>
    <scope>NUCLEOTIDE SEQUENCE [LARGE SCALE GENOMIC DNA]</scope>
    <source>
        <strain evidence="4">17573</strain>
    </source>
</reference>
<keyword evidence="2" id="KW-0812">Transmembrane</keyword>
<keyword evidence="4" id="KW-1185">Reference proteome</keyword>
<dbReference type="PANTHER" id="PTHR12138:SF135">
    <property type="entry name" value="SAM DOMAIN-CONTAINING PROTEIN"/>
    <property type="match status" value="1"/>
</dbReference>
<evidence type="ECO:0000313" key="4">
    <source>
        <dbReference type="Proteomes" id="UP000006718"/>
    </source>
</evidence>